<dbReference type="Gene3D" id="1.10.760.10">
    <property type="entry name" value="Cytochrome c-like domain"/>
    <property type="match status" value="1"/>
</dbReference>
<dbReference type="PANTHER" id="PTHR40942:SF4">
    <property type="entry name" value="CYTOCHROME C5"/>
    <property type="match status" value="1"/>
</dbReference>
<keyword evidence="5 6" id="KW-0408">Iron</keyword>
<feature type="signal peptide" evidence="7">
    <location>
        <begin position="1"/>
        <end position="20"/>
    </location>
</feature>
<dbReference type="GO" id="GO:0009055">
    <property type="term" value="F:electron transfer activity"/>
    <property type="evidence" value="ECO:0007669"/>
    <property type="project" value="InterPro"/>
</dbReference>
<evidence type="ECO:0000256" key="6">
    <source>
        <dbReference type="PROSITE-ProRule" id="PRU00433"/>
    </source>
</evidence>
<keyword evidence="3 6" id="KW-0479">Metal-binding</keyword>
<evidence type="ECO:0000256" key="7">
    <source>
        <dbReference type="SAM" id="SignalP"/>
    </source>
</evidence>
<evidence type="ECO:0000259" key="8">
    <source>
        <dbReference type="PROSITE" id="PS51007"/>
    </source>
</evidence>
<dbReference type="STRING" id="1461693.ATO10_06966"/>
<name>A0A058ZM13_9RHOB</name>
<accession>A0A058ZM13</accession>
<dbReference type="AlphaFoldDB" id="A0A058ZM13"/>
<dbReference type="EMBL" id="AQQY01000003">
    <property type="protein sequence ID" value="KCV82664.1"/>
    <property type="molecule type" value="Genomic_DNA"/>
</dbReference>
<gene>
    <name evidence="9" type="ORF">ATO10_06966</name>
</gene>
<dbReference type="RefSeq" id="WP_051597994.1">
    <property type="nucleotide sequence ID" value="NZ_AQQY01000003.1"/>
</dbReference>
<keyword evidence="10" id="KW-1185">Reference proteome</keyword>
<dbReference type="Proteomes" id="UP000024836">
    <property type="component" value="Unassembled WGS sequence"/>
</dbReference>
<dbReference type="SUPFAM" id="SSF46626">
    <property type="entry name" value="Cytochrome c"/>
    <property type="match status" value="1"/>
</dbReference>
<keyword evidence="4" id="KW-0249">Electron transport</keyword>
<evidence type="ECO:0000256" key="5">
    <source>
        <dbReference type="ARBA" id="ARBA00023004"/>
    </source>
</evidence>
<dbReference type="OrthoDB" id="9814708at2"/>
<dbReference type="PRINTS" id="PR00607">
    <property type="entry name" value="CYTCHROMECIE"/>
</dbReference>
<keyword evidence="7" id="KW-0732">Signal</keyword>
<feature type="domain" description="Cytochrome c" evidence="8">
    <location>
        <begin position="38"/>
        <end position="124"/>
    </location>
</feature>
<sequence length="141" mass="14939">MLRPLFLAGLLSLPVSVAQAQELEGFITRDRLPDPNLPALVMGGEVWADTCENCHGGNKLTGAPKITSDKAWARRIEKGMDVLVAHAIDGFIGPTYKEMPARGGNSDLSDDAVKAAVAFMVWASGGADSAIPYAEQNIATE</sequence>
<evidence type="ECO:0000256" key="1">
    <source>
        <dbReference type="ARBA" id="ARBA00022448"/>
    </source>
</evidence>
<proteinExistence type="predicted"/>
<dbReference type="GO" id="GO:0020037">
    <property type="term" value="F:heme binding"/>
    <property type="evidence" value="ECO:0007669"/>
    <property type="project" value="InterPro"/>
</dbReference>
<keyword evidence="1" id="KW-0813">Transport</keyword>
<evidence type="ECO:0000256" key="3">
    <source>
        <dbReference type="ARBA" id="ARBA00022723"/>
    </source>
</evidence>
<feature type="chain" id="PRO_5001566613" evidence="7">
    <location>
        <begin position="21"/>
        <end position="141"/>
    </location>
</feature>
<dbReference type="PROSITE" id="PS51007">
    <property type="entry name" value="CYTC"/>
    <property type="match status" value="1"/>
</dbReference>
<comment type="caution">
    <text evidence="9">The sequence shown here is derived from an EMBL/GenBank/DDBJ whole genome shotgun (WGS) entry which is preliminary data.</text>
</comment>
<reference evidence="9 10" key="1">
    <citation type="submission" date="2013-04" db="EMBL/GenBank/DDBJ databases">
        <title>Shimia sp. 22II-S11-Z10 Genome Sequencing.</title>
        <authorList>
            <person name="Lai Q."/>
            <person name="Li G."/>
            <person name="Shao Z."/>
        </authorList>
    </citation>
    <scope>NUCLEOTIDE SEQUENCE [LARGE SCALE GENOMIC DNA]</scope>
    <source>
        <strain evidence="10">22II-S11-Z10</strain>
    </source>
</reference>
<dbReference type="InterPro" id="IPR002323">
    <property type="entry name" value="Cyt_CIE"/>
</dbReference>
<dbReference type="InterPro" id="IPR009056">
    <property type="entry name" value="Cyt_c-like_dom"/>
</dbReference>
<dbReference type="GO" id="GO:0005506">
    <property type="term" value="F:iron ion binding"/>
    <property type="evidence" value="ECO:0007669"/>
    <property type="project" value="InterPro"/>
</dbReference>
<protein>
    <submittedName>
        <fullName evidence="9">Cytochrome c5</fullName>
    </submittedName>
</protein>
<keyword evidence="2 6" id="KW-0349">Heme</keyword>
<dbReference type="InterPro" id="IPR036909">
    <property type="entry name" value="Cyt_c-like_dom_sf"/>
</dbReference>
<evidence type="ECO:0000256" key="2">
    <source>
        <dbReference type="ARBA" id="ARBA00022617"/>
    </source>
</evidence>
<dbReference type="Pfam" id="PF13442">
    <property type="entry name" value="Cytochrome_CBB3"/>
    <property type="match status" value="1"/>
</dbReference>
<organism evidence="9 10">
    <name type="scientific">Actibacterium atlanticum</name>
    <dbReference type="NCBI Taxonomy" id="1461693"/>
    <lineage>
        <taxon>Bacteria</taxon>
        <taxon>Pseudomonadati</taxon>
        <taxon>Pseudomonadota</taxon>
        <taxon>Alphaproteobacteria</taxon>
        <taxon>Rhodobacterales</taxon>
        <taxon>Roseobacteraceae</taxon>
        <taxon>Actibacterium</taxon>
    </lineage>
</organism>
<evidence type="ECO:0000313" key="10">
    <source>
        <dbReference type="Proteomes" id="UP000024836"/>
    </source>
</evidence>
<dbReference type="PANTHER" id="PTHR40942">
    <property type="match status" value="1"/>
</dbReference>
<evidence type="ECO:0000256" key="4">
    <source>
        <dbReference type="ARBA" id="ARBA00022982"/>
    </source>
</evidence>
<evidence type="ECO:0000313" key="9">
    <source>
        <dbReference type="EMBL" id="KCV82664.1"/>
    </source>
</evidence>
<dbReference type="eggNOG" id="COG3245">
    <property type="taxonomic scope" value="Bacteria"/>
</dbReference>